<name>A0A2Y9BYX4_9MICO</name>
<protein>
    <submittedName>
        <fullName evidence="5">Transcriptional regulator, LacI family</fullName>
    </submittedName>
</protein>
<evidence type="ECO:0000256" key="3">
    <source>
        <dbReference type="ARBA" id="ARBA00023163"/>
    </source>
</evidence>
<keyword evidence="2" id="KW-0238">DNA-binding</keyword>
<dbReference type="CDD" id="cd01392">
    <property type="entry name" value="HTH_LacI"/>
    <property type="match status" value="1"/>
</dbReference>
<dbReference type="CDD" id="cd06267">
    <property type="entry name" value="PBP1_LacI_sugar_binding-like"/>
    <property type="match status" value="1"/>
</dbReference>
<dbReference type="Pfam" id="PF13377">
    <property type="entry name" value="Peripla_BP_3"/>
    <property type="match status" value="1"/>
</dbReference>
<evidence type="ECO:0000256" key="1">
    <source>
        <dbReference type="ARBA" id="ARBA00023015"/>
    </source>
</evidence>
<dbReference type="GO" id="GO:0000976">
    <property type="term" value="F:transcription cis-regulatory region binding"/>
    <property type="evidence" value="ECO:0007669"/>
    <property type="project" value="TreeGrafter"/>
</dbReference>
<dbReference type="Pfam" id="PF00356">
    <property type="entry name" value="LacI"/>
    <property type="match status" value="1"/>
</dbReference>
<keyword evidence="3" id="KW-0804">Transcription</keyword>
<dbReference type="InterPro" id="IPR000843">
    <property type="entry name" value="HTH_LacI"/>
</dbReference>
<dbReference type="Gene3D" id="3.40.50.2300">
    <property type="match status" value="2"/>
</dbReference>
<dbReference type="InterPro" id="IPR046335">
    <property type="entry name" value="LacI/GalR-like_sensor"/>
</dbReference>
<proteinExistence type="predicted"/>
<evidence type="ECO:0000259" key="4">
    <source>
        <dbReference type="PROSITE" id="PS50932"/>
    </source>
</evidence>
<dbReference type="GO" id="GO:0003700">
    <property type="term" value="F:DNA-binding transcription factor activity"/>
    <property type="evidence" value="ECO:0007669"/>
    <property type="project" value="TreeGrafter"/>
</dbReference>
<sequence length="343" mass="35564">MDSEGGGDTGRAPTIYDVAKAAGVAPSTVSRALARPGRVSAATAEKVRAAAAALGYRRSSVAPVLSTVNTRMLAMVVADIGNPLFVDVIRGASAAAEAAGYTMLLFDAQESYLRERDAASTFLGAVDGLVLTSPRLSDSGIRAIAKQRPVIVLNRVVSGLPSVLTDGARGVRRAAEHLGQLGHREITYVAGPEASWADGVRWRGLEEAGLELELRVRRIGPNSPTVEGGAKAARRWAQNPSTAVVAFNDVMAVGFVRGLRALGVSVPSDVSVVGFDNSRTGALTVPALTSVASPLSLQGATAVRNLIAIIGGARSSEQPVVLPVKLVARDSTARVGRGRLMRS</sequence>
<dbReference type="SUPFAM" id="SSF53822">
    <property type="entry name" value="Periplasmic binding protein-like I"/>
    <property type="match status" value="1"/>
</dbReference>
<evidence type="ECO:0000313" key="5">
    <source>
        <dbReference type="EMBL" id="SSA43332.1"/>
    </source>
</evidence>
<organism evidence="5 6">
    <name type="scientific">Georgenia satyanarayanai</name>
    <dbReference type="NCBI Taxonomy" id="860221"/>
    <lineage>
        <taxon>Bacteria</taxon>
        <taxon>Bacillati</taxon>
        <taxon>Actinomycetota</taxon>
        <taxon>Actinomycetes</taxon>
        <taxon>Micrococcales</taxon>
        <taxon>Bogoriellaceae</taxon>
        <taxon>Georgenia</taxon>
    </lineage>
</organism>
<feature type="domain" description="HTH lacI-type" evidence="4">
    <location>
        <begin position="13"/>
        <end position="67"/>
    </location>
</feature>
<dbReference type="EMBL" id="UETB01000008">
    <property type="protein sequence ID" value="SSA43332.1"/>
    <property type="molecule type" value="Genomic_DNA"/>
</dbReference>
<dbReference type="InterPro" id="IPR010982">
    <property type="entry name" value="Lambda_DNA-bd_dom_sf"/>
</dbReference>
<dbReference type="Proteomes" id="UP000250222">
    <property type="component" value="Unassembled WGS sequence"/>
</dbReference>
<dbReference type="PROSITE" id="PS50932">
    <property type="entry name" value="HTH_LACI_2"/>
    <property type="match status" value="1"/>
</dbReference>
<dbReference type="SUPFAM" id="SSF47413">
    <property type="entry name" value="lambda repressor-like DNA-binding domains"/>
    <property type="match status" value="1"/>
</dbReference>
<evidence type="ECO:0000256" key="2">
    <source>
        <dbReference type="ARBA" id="ARBA00023125"/>
    </source>
</evidence>
<evidence type="ECO:0000313" key="6">
    <source>
        <dbReference type="Proteomes" id="UP000250222"/>
    </source>
</evidence>
<reference evidence="5 6" key="1">
    <citation type="submission" date="2016-10" db="EMBL/GenBank/DDBJ databases">
        <authorList>
            <person name="Cai Z."/>
        </authorList>
    </citation>
    <scope>NUCLEOTIDE SEQUENCE [LARGE SCALE GENOMIC DNA]</scope>
    <source>
        <strain evidence="5 6">CGMCC 1.10826</strain>
    </source>
</reference>
<dbReference type="OrthoDB" id="3258243at2"/>
<dbReference type="SMART" id="SM00354">
    <property type="entry name" value="HTH_LACI"/>
    <property type="match status" value="1"/>
</dbReference>
<keyword evidence="1" id="KW-0805">Transcription regulation</keyword>
<keyword evidence="6" id="KW-1185">Reference proteome</keyword>
<gene>
    <name evidence="5" type="ORF">SAMN05216184_10896</name>
</gene>
<dbReference type="PANTHER" id="PTHR30146">
    <property type="entry name" value="LACI-RELATED TRANSCRIPTIONAL REPRESSOR"/>
    <property type="match status" value="1"/>
</dbReference>
<dbReference type="InterPro" id="IPR028082">
    <property type="entry name" value="Peripla_BP_I"/>
</dbReference>
<dbReference type="PANTHER" id="PTHR30146:SF147">
    <property type="entry name" value="HTH-TYPE TRANSCRIPTIONAL REGULATOR DEGA"/>
    <property type="match status" value="1"/>
</dbReference>
<dbReference type="AlphaFoldDB" id="A0A2Y9BYX4"/>
<accession>A0A2Y9BYX4</accession>
<dbReference type="RefSeq" id="WP_110852809.1">
    <property type="nucleotide sequence ID" value="NZ_QKLZ01000008.1"/>
</dbReference>
<dbReference type="Gene3D" id="1.10.260.40">
    <property type="entry name" value="lambda repressor-like DNA-binding domains"/>
    <property type="match status" value="1"/>
</dbReference>